<dbReference type="EMBL" id="JAVHNQ010000008">
    <property type="protein sequence ID" value="KAK6341030.1"/>
    <property type="molecule type" value="Genomic_DNA"/>
</dbReference>
<comment type="caution">
    <text evidence="2">The sequence shown here is derived from an EMBL/GenBank/DDBJ whole genome shotgun (WGS) entry which is preliminary data.</text>
</comment>
<dbReference type="AlphaFoldDB" id="A0AAV9UEW9"/>
<dbReference type="PANTHER" id="PTHR42048:SF1">
    <property type="entry name" value="ARS-BINDING PROTEIN 2"/>
    <property type="match status" value="1"/>
</dbReference>
<evidence type="ECO:0000256" key="1">
    <source>
        <dbReference type="SAM" id="MobiDB-lite"/>
    </source>
</evidence>
<proteinExistence type="predicted"/>
<organism evidence="2 3">
    <name type="scientific">Orbilia brochopaga</name>
    <dbReference type="NCBI Taxonomy" id="3140254"/>
    <lineage>
        <taxon>Eukaryota</taxon>
        <taxon>Fungi</taxon>
        <taxon>Dikarya</taxon>
        <taxon>Ascomycota</taxon>
        <taxon>Pezizomycotina</taxon>
        <taxon>Orbiliomycetes</taxon>
        <taxon>Orbiliales</taxon>
        <taxon>Orbiliaceae</taxon>
        <taxon>Orbilia</taxon>
    </lineage>
</organism>
<feature type="region of interest" description="Disordered" evidence="1">
    <location>
        <begin position="1"/>
        <end position="22"/>
    </location>
</feature>
<dbReference type="GO" id="GO:0003688">
    <property type="term" value="F:DNA replication origin binding"/>
    <property type="evidence" value="ECO:0007669"/>
    <property type="project" value="TreeGrafter"/>
</dbReference>
<protein>
    <submittedName>
        <fullName evidence="2">Uncharacterized protein</fullName>
    </submittedName>
</protein>
<feature type="region of interest" description="Disordered" evidence="1">
    <location>
        <begin position="424"/>
        <end position="495"/>
    </location>
</feature>
<keyword evidence="3" id="KW-1185">Reference proteome</keyword>
<dbReference type="Proteomes" id="UP001375240">
    <property type="component" value="Unassembled WGS sequence"/>
</dbReference>
<feature type="region of interest" description="Disordered" evidence="1">
    <location>
        <begin position="334"/>
        <end position="353"/>
    </location>
</feature>
<reference evidence="2 3" key="1">
    <citation type="submission" date="2019-10" db="EMBL/GenBank/DDBJ databases">
        <authorList>
            <person name="Palmer J.M."/>
        </authorList>
    </citation>
    <scope>NUCLEOTIDE SEQUENCE [LARGE SCALE GENOMIC DNA]</scope>
    <source>
        <strain evidence="2 3">TWF696</strain>
    </source>
</reference>
<evidence type="ECO:0000313" key="2">
    <source>
        <dbReference type="EMBL" id="KAK6341030.1"/>
    </source>
</evidence>
<gene>
    <name evidence="2" type="ORF">TWF696_009340</name>
</gene>
<dbReference type="Pfam" id="PF09441">
    <property type="entry name" value="Abp2"/>
    <property type="match status" value="1"/>
</dbReference>
<dbReference type="InterPro" id="IPR018562">
    <property type="entry name" value="ARS-binding_2"/>
</dbReference>
<evidence type="ECO:0000313" key="3">
    <source>
        <dbReference type="Proteomes" id="UP001375240"/>
    </source>
</evidence>
<accession>A0AAV9UEW9</accession>
<sequence>MSARASHAPGPPERDPAGLSPCGIQRLAMSRDAQVGDTYDGGIHRYRQDGTTFASVSIRALDNPEPSIQPLRGIPGPPISSIRRLSFAVNDGEEQEGEDDDDQYEHRRQLVSEIAREATALTDEDVHIGHGHDEYHHHIQSHTAKATSTTHGKDSLVGSSRRWPTKAVTDENIDGCYVDFILCCNPAVPNTCDTEELRKSFRAPPKSDGVMFSVFKLFQLIKRFEEGDIKTWIQLVTELGVERKQDQSTQKVQQYAVRLKRWMHAMHVDAFFEYCLNRQHVYYTDIPSSLPGIDDELRDGVPLEEDLALRALIPEYRPKRGRRKLERTSIDSSQLIDGNAEKRPKQSLLPATLPSILSPDGSNLLHYEDGHHSLSRGDSSPRLWPEIRVSDPPPLFPSMYTNPFDSLHSLLPGAQQFRWRAAQNPYDPASKNSGSDGSAPARARSGPVQQFLSVKRARRSHGPAVSSAWPSSGSSRGGRSRGRPTGNRGGLEAGYSTFEASPRSLEVQLDDHDIAVSLGPELALPPIAIEDQLPFPADAHQTILPPIIHPLEDPAYDNNVEIAPLLERGETFHSFATNPYHGLQKTEDIKAEFATRLNLLGTSGDNVINLNLASALAFSLVEKAIEEGCGRADGETTLRALSTLLGLDGLVMHDLVIKKRSTSSYDEDAAPDVHQLQKEMTLFERYRGDDSEEQSIHDLINAAETISSPQTMEVQMEREVGTGRTGADEEYELSWKIKLGPIEASVAVSITPAWDPDRAHNAQEEQRLRDEVDMLLSDMETGNPSPSSFPGSASDLLLNDDLDLPPEGPVDWRSKYFEAREKLRKAEEDLEKLKSDLIARVMS</sequence>
<dbReference type="PANTHER" id="PTHR42048">
    <property type="entry name" value="ARS-BINDING PROTEIN 2"/>
    <property type="match status" value="1"/>
</dbReference>
<name>A0AAV9UEW9_9PEZI</name>